<dbReference type="Proteomes" id="UP000299102">
    <property type="component" value="Unassembled WGS sequence"/>
</dbReference>
<evidence type="ECO:0000256" key="2">
    <source>
        <dbReference type="SAM" id="Phobius"/>
    </source>
</evidence>
<keyword evidence="2" id="KW-0472">Membrane</keyword>
<accession>A0A4C1URY2</accession>
<keyword evidence="4" id="KW-1185">Reference proteome</keyword>
<organism evidence="3 4">
    <name type="scientific">Eumeta variegata</name>
    <name type="common">Bagworm moth</name>
    <name type="synonym">Eumeta japonica</name>
    <dbReference type="NCBI Taxonomy" id="151549"/>
    <lineage>
        <taxon>Eukaryota</taxon>
        <taxon>Metazoa</taxon>
        <taxon>Ecdysozoa</taxon>
        <taxon>Arthropoda</taxon>
        <taxon>Hexapoda</taxon>
        <taxon>Insecta</taxon>
        <taxon>Pterygota</taxon>
        <taxon>Neoptera</taxon>
        <taxon>Endopterygota</taxon>
        <taxon>Lepidoptera</taxon>
        <taxon>Glossata</taxon>
        <taxon>Ditrysia</taxon>
        <taxon>Tineoidea</taxon>
        <taxon>Psychidae</taxon>
        <taxon>Oiketicinae</taxon>
        <taxon>Eumeta</taxon>
    </lineage>
</organism>
<keyword evidence="2" id="KW-1133">Transmembrane helix</keyword>
<dbReference type="AlphaFoldDB" id="A0A4C1URY2"/>
<name>A0A4C1URY2_EUMVA</name>
<proteinExistence type="predicted"/>
<evidence type="ECO:0000256" key="1">
    <source>
        <dbReference type="SAM" id="MobiDB-lite"/>
    </source>
</evidence>
<feature type="region of interest" description="Disordered" evidence="1">
    <location>
        <begin position="1"/>
        <end position="27"/>
    </location>
</feature>
<keyword evidence="2" id="KW-0812">Transmembrane</keyword>
<feature type="transmembrane region" description="Helical" evidence="2">
    <location>
        <begin position="49"/>
        <end position="69"/>
    </location>
</feature>
<gene>
    <name evidence="3" type="ORF">EVAR_20584_1</name>
</gene>
<evidence type="ECO:0000313" key="4">
    <source>
        <dbReference type="Proteomes" id="UP000299102"/>
    </source>
</evidence>
<evidence type="ECO:0000313" key="3">
    <source>
        <dbReference type="EMBL" id="GBP29221.1"/>
    </source>
</evidence>
<dbReference type="EMBL" id="BGZK01000217">
    <property type="protein sequence ID" value="GBP29221.1"/>
    <property type="molecule type" value="Genomic_DNA"/>
</dbReference>
<sequence>MVALMTSRRGALTATRDGASWQRAGGKRNHDELAEEIHQNRQRHVKFRISVRFTWALGATIWNGLWLAFHDEAPPLPLFVTGLTSSNVHLTDDLREGRPSTATTETTSVLYASWH</sequence>
<comment type="caution">
    <text evidence="3">The sequence shown here is derived from an EMBL/GenBank/DDBJ whole genome shotgun (WGS) entry which is preliminary data.</text>
</comment>
<reference evidence="3 4" key="1">
    <citation type="journal article" date="2019" name="Commun. Biol.">
        <title>The bagworm genome reveals a unique fibroin gene that provides high tensile strength.</title>
        <authorList>
            <person name="Kono N."/>
            <person name="Nakamura H."/>
            <person name="Ohtoshi R."/>
            <person name="Tomita M."/>
            <person name="Numata K."/>
            <person name="Arakawa K."/>
        </authorList>
    </citation>
    <scope>NUCLEOTIDE SEQUENCE [LARGE SCALE GENOMIC DNA]</scope>
</reference>
<protein>
    <submittedName>
        <fullName evidence="3">Uncharacterized protein</fullName>
    </submittedName>
</protein>